<dbReference type="EMBL" id="GBRH01245265">
    <property type="protein sequence ID" value="JAD52630.1"/>
    <property type="molecule type" value="Transcribed_RNA"/>
</dbReference>
<protein>
    <submittedName>
        <fullName evidence="1">Uncharacterized protein</fullName>
    </submittedName>
</protein>
<reference evidence="1" key="1">
    <citation type="submission" date="2014-09" db="EMBL/GenBank/DDBJ databases">
        <authorList>
            <person name="Magalhaes I.L.F."/>
            <person name="Oliveira U."/>
            <person name="Santos F.R."/>
            <person name="Vidigal T.H.D.A."/>
            <person name="Brescovit A.D."/>
            <person name="Santos A.J."/>
        </authorList>
    </citation>
    <scope>NUCLEOTIDE SEQUENCE</scope>
    <source>
        <tissue evidence="1">Shoot tissue taken approximately 20 cm above the soil surface</tissue>
    </source>
</reference>
<organism evidence="1">
    <name type="scientific">Arundo donax</name>
    <name type="common">Giant reed</name>
    <name type="synonym">Donax arundinaceus</name>
    <dbReference type="NCBI Taxonomy" id="35708"/>
    <lineage>
        <taxon>Eukaryota</taxon>
        <taxon>Viridiplantae</taxon>
        <taxon>Streptophyta</taxon>
        <taxon>Embryophyta</taxon>
        <taxon>Tracheophyta</taxon>
        <taxon>Spermatophyta</taxon>
        <taxon>Magnoliopsida</taxon>
        <taxon>Liliopsida</taxon>
        <taxon>Poales</taxon>
        <taxon>Poaceae</taxon>
        <taxon>PACMAD clade</taxon>
        <taxon>Arundinoideae</taxon>
        <taxon>Arundineae</taxon>
        <taxon>Arundo</taxon>
    </lineage>
</organism>
<proteinExistence type="predicted"/>
<dbReference type="AlphaFoldDB" id="A0A0A9AUS4"/>
<evidence type="ECO:0000313" key="1">
    <source>
        <dbReference type="EMBL" id="JAD52630.1"/>
    </source>
</evidence>
<accession>A0A0A9AUS4</accession>
<reference evidence="1" key="2">
    <citation type="journal article" date="2015" name="Data Brief">
        <title>Shoot transcriptome of the giant reed, Arundo donax.</title>
        <authorList>
            <person name="Barrero R.A."/>
            <person name="Guerrero F.D."/>
            <person name="Moolhuijzen P."/>
            <person name="Goolsby J.A."/>
            <person name="Tidwell J."/>
            <person name="Bellgard S.E."/>
            <person name="Bellgard M.I."/>
        </authorList>
    </citation>
    <scope>NUCLEOTIDE SEQUENCE</scope>
    <source>
        <tissue evidence="1">Shoot tissue taken approximately 20 cm above the soil surface</tissue>
    </source>
</reference>
<name>A0A0A9AUS4_ARUDO</name>
<sequence length="48" mass="5165">MGASGCLCHGGYGAWFAPGLEEDCWIGRRRWCSCAFGWFLTSISSSSG</sequence>